<reference evidence="8 9" key="1">
    <citation type="submission" date="2017-09" db="EMBL/GenBank/DDBJ databases">
        <authorList>
            <person name="Ehlers B."/>
            <person name="Leendertz F.H."/>
        </authorList>
    </citation>
    <scope>NUCLEOTIDE SEQUENCE [LARGE SCALE GENOMIC DNA]</scope>
    <source>
        <strain evidence="8 9">DSM 46844</strain>
    </source>
</reference>
<evidence type="ECO:0000256" key="2">
    <source>
        <dbReference type="ARBA" id="ARBA00009077"/>
    </source>
</evidence>
<evidence type="ECO:0000256" key="7">
    <source>
        <dbReference type="SAM" id="MobiDB-lite"/>
    </source>
</evidence>
<dbReference type="FunFam" id="3.40.640.10:FF:000035">
    <property type="entry name" value="O-succinylhomoserine sulfhydrylase"/>
    <property type="match status" value="1"/>
</dbReference>
<gene>
    <name evidence="8" type="ORF">SAMN06893097_1024</name>
</gene>
<accession>A0A285EB74</accession>
<dbReference type="OrthoDB" id="9780685at2"/>
<dbReference type="EMBL" id="OBDO01000002">
    <property type="protein sequence ID" value="SNX95311.1"/>
    <property type="molecule type" value="Genomic_DNA"/>
</dbReference>
<proteinExistence type="inferred from homology"/>
<dbReference type="InterPro" id="IPR015421">
    <property type="entry name" value="PyrdxlP-dep_Trfase_major"/>
</dbReference>
<name>A0A285EB74_9ACTN</name>
<dbReference type="GO" id="GO:0071269">
    <property type="term" value="P:L-homocysteine biosynthetic process"/>
    <property type="evidence" value="ECO:0007669"/>
    <property type="project" value="TreeGrafter"/>
</dbReference>
<protein>
    <submittedName>
        <fullName evidence="8">O-acetylhomoserine sulfhydrylase</fullName>
    </submittedName>
</protein>
<dbReference type="GO" id="GO:0006535">
    <property type="term" value="P:cysteine biosynthetic process from serine"/>
    <property type="evidence" value="ECO:0007669"/>
    <property type="project" value="TreeGrafter"/>
</dbReference>
<dbReference type="CDD" id="cd00614">
    <property type="entry name" value="CGS_like"/>
    <property type="match status" value="1"/>
</dbReference>
<keyword evidence="3" id="KW-0808">Transferase</keyword>
<dbReference type="GO" id="GO:0004124">
    <property type="term" value="F:cysteine synthase activity"/>
    <property type="evidence" value="ECO:0007669"/>
    <property type="project" value="TreeGrafter"/>
</dbReference>
<feature type="modified residue" description="N6-(pyridoxal phosphate)lysine" evidence="5">
    <location>
        <position position="211"/>
    </location>
</feature>
<dbReference type="InterPro" id="IPR000277">
    <property type="entry name" value="Cys/Met-Metab_PyrdxlP-dep_enz"/>
</dbReference>
<dbReference type="GO" id="GO:0005737">
    <property type="term" value="C:cytoplasm"/>
    <property type="evidence" value="ECO:0007669"/>
    <property type="project" value="TreeGrafter"/>
</dbReference>
<keyword evidence="4 5" id="KW-0663">Pyridoxal phosphate</keyword>
<dbReference type="InterPro" id="IPR006235">
    <property type="entry name" value="OAc-hSer/O-AcSer_sulfhydrylase"/>
</dbReference>
<dbReference type="Gene3D" id="3.40.640.10">
    <property type="entry name" value="Type I PLP-dependent aspartate aminotransferase-like (Major domain)"/>
    <property type="match status" value="1"/>
</dbReference>
<feature type="region of interest" description="Disordered" evidence="7">
    <location>
        <begin position="1"/>
        <end position="22"/>
    </location>
</feature>
<dbReference type="PROSITE" id="PS00868">
    <property type="entry name" value="CYS_MET_METAB_PP"/>
    <property type="match status" value="1"/>
</dbReference>
<dbReference type="NCBIfam" id="TIGR01326">
    <property type="entry name" value="OAH_OAS_sulfhy"/>
    <property type="match status" value="1"/>
</dbReference>
<feature type="compositionally biased region" description="Polar residues" evidence="7">
    <location>
        <begin position="1"/>
        <end position="11"/>
    </location>
</feature>
<keyword evidence="9" id="KW-1185">Reference proteome</keyword>
<evidence type="ECO:0000256" key="1">
    <source>
        <dbReference type="ARBA" id="ARBA00001933"/>
    </source>
</evidence>
<organism evidence="8 9">
    <name type="scientific">Geodermatophilus sabuli</name>
    <dbReference type="NCBI Taxonomy" id="1564158"/>
    <lineage>
        <taxon>Bacteria</taxon>
        <taxon>Bacillati</taxon>
        <taxon>Actinomycetota</taxon>
        <taxon>Actinomycetes</taxon>
        <taxon>Geodermatophilales</taxon>
        <taxon>Geodermatophilaceae</taxon>
        <taxon>Geodermatophilus</taxon>
    </lineage>
</organism>
<evidence type="ECO:0000256" key="4">
    <source>
        <dbReference type="ARBA" id="ARBA00022898"/>
    </source>
</evidence>
<evidence type="ECO:0000256" key="3">
    <source>
        <dbReference type="ARBA" id="ARBA00022679"/>
    </source>
</evidence>
<evidence type="ECO:0000313" key="8">
    <source>
        <dbReference type="EMBL" id="SNX95311.1"/>
    </source>
</evidence>
<dbReference type="InterPro" id="IPR015422">
    <property type="entry name" value="PyrdxlP-dep_Trfase_small"/>
</dbReference>
<dbReference type="Proteomes" id="UP000219514">
    <property type="component" value="Unassembled WGS sequence"/>
</dbReference>
<dbReference type="RefSeq" id="WP_097205213.1">
    <property type="nucleotide sequence ID" value="NZ_JACHXB010000003.1"/>
</dbReference>
<evidence type="ECO:0000256" key="5">
    <source>
        <dbReference type="PIRSR" id="PIRSR001434-2"/>
    </source>
</evidence>
<dbReference type="PANTHER" id="PTHR43797">
    <property type="entry name" value="HOMOCYSTEINE/CYSTEINE SYNTHASE"/>
    <property type="match status" value="1"/>
</dbReference>
<dbReference type="InterPro" id="IPR015424">
    <property type="entry name" value="PyrdxlP-dep_Trfase"/>
</dbReference>
<evidence type="ECO:0000256" key="6">
    <source>
        <dbReference type="RuleBase" id="RU362118"/>
    </source>
</evidence>
<comment type="cofactor">
    <cofactor evidence="1 6">
        <name>pyridoxal 5'-phosphate</name>
        <dbReference type="ChEBI" id="CHEBI:597326"/>
    </cofactor>
</comment>
<dbReference type="InterPro" id="IPR054542">
    <property type="entry name" value="Cys_met_metab_PP"/>
</dbReference>
<dbReference type="AlphaFoldDB" id="A0A285EB74"/>
<sequence length="431" mass="45782">MTDPQSWSFETRQIHAGTSPDPTTGARALPIYATTSYQFRDAQHAADLFALAEMGNIYTRIMNPTQDALEQRVASLEGGVAALAVASGQAAETLAILNIAESGSHVVASASLYGGTYNLLHHSLPKLGITVSFVEDPDDPENWQSLVRENTKAFYAESIGNPKGDILDISAVSEVAHRNGVPLIVDNTIATPYLIRPIEFGADIVVHSATKYLGGHGTAIAGLIVDSGNFDWTGGKFPGFTAPDPTYHGVVYADLGAPAFALKARVQLLRDLGPAISPFNAFLVVQGIETLSLRMERHVANAQRVAEFLEGHDAVDRVNYPGLASSPWHAAQEKYAPRGAGAVLTFELHGGVEAGKRFVDALELHSHVANIGDVRSLVIHPASTTHSQLTAEEQLTTGVTPGLVRLAVGLEGIDDILADLEAGFRAAKSAE</sequence>
<dbReference type="PANTHER" id="PTHR43797:SF2">
    <property type="entry name" value="HOMOCYSTEINE_CYSTEINE SYNTHASE"/>
    <property type="match status" value="1"/>
</dbReference>
<dbReference type="GO" id="GO:0030170">
    <property type="term" value="F:pyridoxal phosphate binding"/>
    <property type="evidence" value="ECO:0007669"/>
    <property type="project" value="InterPro"/>
</dbReference>
<dbReference type="PIRSF" id="PIRSF001434">
    <property type="entry name" value="CGS"/>
    <property type="match status" value="1"/>
</dbReference>
<comment type="similarity">
    <text evidence="2 6">Belongs to the trans-sulfuration enzymes family.</text>
</comment>
<dbReference type="NCBIfam" id="NF005872">
    <property type="entry name" value="PRK07812.1"/>
    <property type="match status" value="1"/>
</dbReference>
<dbReference type="GO" id="GO:0003961">
    <property type="term" value="F:O-acetylhomoserine aminocarboxypropyltransferase activity"/>
    <property type="evidence" value="ECO:0007669"/>
    <property type="project" value="TreeGrafter"/>
</dbReference>
<dbReference type="Gene3D" id="3.90.1150.10">
    <property type="entry name" value="Aspartate Aminotransferase, domain 1"/>
    <property type="match status" value="1"/>
</dbReference>
<dbReference type="Pfam" id="PF01053">
    <property type="entry name" value="Cys_Met_Meta_PP"/>
    <property type="match status" value="1"/>
</dbReference>
<dbReference type="GO" id="GO:0019346">
    <property type="term" value="P:transsulfuration"/>
    <property type="evidence" value="ECO:0007669"/>
    <property type="project" value="InterPro"/>
</dbReference>
<dbReference type="SUPFAM" id="SSF53383">
    <property type="entry name" value="PLP-dependent transferases"/>
    <property type="match status" value="1"/>
</dbReference>
<evidence type="ECO:0000313" key="9">
    <source>
        <dbReference type="Proteomes" id="UP000219514"/>
    </source>
</evidence>